<keyword evidence="3" id="KW-0949">S-adenosyl-L-methionine</keyword>
<dbReference type="STRING" id="112090.W4G7A2"/>
<dbReference type="GeneID" id="20812887"/>
<evidence type="ECO:0000256" key="1">
    <source>
        <dbReference type="ARBA" id="ARBA00022603"/>
    </source>
</evidence>
<dbReference type="InterPro" id="IPR036464">
    <property type="entry name" value="Rubisco_LSMT_subst-bd_sf"/>
</dbReference>
<evidence type="ECO:0000259" key="4">
    <source>
        <dbReference type="Pfam" id="PF09273"/>
    </source>
</evidence>
<dbReference type="OrthoDB" id="441812at2759"/>
<dbReference type="InterPro" id="IPR050600">
    <property type="entry name" value="SETD3_SETD6_MTase"/>
</dbReference>
<dbReference type="Gene3D" id="3.90.1410.10">
    <property type="entry name" value="set domain protein methyltransferase, domain 1"/>
    <property type="match status" value="1"/>
</dbReference>
<dbReference type="PANTHER" id="PTHR13271:SF137">
    <property type="entry name" value="SET DOMAIN-CONTAINING PROTEIN"/>
    <property type="match status" value="1"/>
</dbReference>
<dbReference type="InterPro" id="IPR015353">
    <property type="entry name" value="Rubisco_LSMT_subst-bd"/>
</dbReference>
<dbReference type="VEuPathDB" id="FungiDB:H257_10891"/>
<evidence type="ECO:0000313" key="5">
    <source>
        <dbReference type="EMBL" id="ETV74833.1"/>
    </source>
</evidence>
<sequence length="465" mass="52388">MTSILYISMLCVQVHPPGHTPTCVCPRSHMTMSTSTDPNNSVEVIAQLKAWLQGHGVSLDHFGIHYYGPDQGHGVVAAKAFVQGEHTLDIPFRLTMNVHSALSSDLAPLFASEAGTLADVEILALHLMYEKHKGFASFWAPFIRSLPTTFDTPIFWNDDQFAALQGTNVSLLAAMMKQQIVADYTSVHSPLFQKYPALFRTPSPTMQEYKWALSVIWSRAFGITRGGEYLQVLCPAMDMFNHDVLLNRPLDDFIVFNEQAQTLCHRLHVDCVANTPLNICYGPYSNAKLLYSYGFVVPGNHRRGIDFWVNVPTNDRYYKLKKSLLDSNPLTAHQTYDFDGTLLGHTISERLLAMARIVLMQEDEIHARNNAFHQAMISRRNEIAVYDSLTIACRRKLQAFTTTLDEDVAQLEASALSHQLTFALQVRIEDKQVLEQSIATLAKWKAYLLDHPTDSLVYPPRDCPV</sequence>
<gene>
    <name evidence="5" type="ORF">H257_10891</name>
</gene>
<proteinExistence type="predicted"/>
<dbReference type="CDD" id="cd10527">
    <property type="entry name" value="SET_LSMT"/>
    <property type="match status" value="1"/>
</dbReference>
<keyword evidence="2" id="KW-0808">Transferase</keyword>
<dbReference type="Gene3D" id="3.90.1420.10">
    <property type="entry name" value="Rubisco LSMT, substrate-binding domain"/>
    <property type="match status" value="1"/>
</dbReference>
<organism evidence="5">
    <name type="scientific">Aphanomyces astaci</name>
    <name type="common">Crayfish plague agent</name>
    <dbReference type="NCBI Taxonomy" id="112090"/>
    <lineage>
        <taxon>Eukaryota</taxon>
        <taxon>Sar</taxon>
        <taxon>Stramenopiles</taxon>
        <taxon>Oomycota</taxon>
        <taxon>Saprolegniomycetes</taxon>
        <taxon>Saprolegniales</taxon>
        <taxon>Verrucalvaceae</taxon>
        <taxon>Aphanomyces</taxon>
    </lineage>
</organism>
<dbReference type="AlphaFoldDB" id="W4G7A2"/>
<reference evidence="5" key="1">
    <citation type="submission" date="2013-12" db="EMBL/GenBank/DDBJ databases">
        <title>The Genome Sequence of Aphanomyces astaci APO3.</title>
        <authorList>
            <consortium name="The Broad Institute Genomics Platform"/>
            <person name="Russ C."/>
            <person name="Tyler B."/>
            <person name="van West P."/>
            <person name="Dieguez-Uribeondo J."/>
            <person name="Young S.K."/>
            <person name="Zeng Q."/>
            <person name="Gargeya S."/>
            <person name="Fitzgerald M."/>
            <person name="Abouelleil A."/>
            <person name="Alvarado L."/>
            <person name="Chapman S.B."/>
            <person name="Gainer-Dewar J."/>
            <person name="Goldberg J."/>
            <person name="Griggs A."/>
            <person name="Gujja S."/>
            <person name="Hansen M."/>
            <person name="Howarth C."/>
            <person name="Imamovic A."/>
            <person name="Ireland A."/>
            <person name="Larimer J."/>
            <person name="McCowan C."/>
            <person name="Murphy C."/>
            <person name="Pearson M."/>
            <person name="Poon T.W."/>
            <person name="Priest M."/>
            <person name="Roberts A."/>
            <person name="Saif S."/>
            <person name="Shea T."/>
            <person name="Sykes S."/>
            <person name="Wortman J."/>
            <person name="Nusbaum C."/>
            <person name="Birren B."/>
        </authorList>
    </citation>
    <scope>NUCLEOTIDE SEQUENCE [LARGE SCALE GENOMIC DNA]</scope>
    <source>
        <strain evidence="5">APO3</strain>
    </source>
</reference>
<dbReference type="PANTHER" id="PTHR13271">
    <property type="entry name" value="UNCHARACTERIZED PUTATIVE METHYLTRANSFERASE"/>
    <property type="match status" value="1"/>
</dbReference>
<dbReference type="SUPFAM" id="SSF81822">
    <property type="entry name" value="RuBisCo LSMT C-terminal, substrate-binding domain"/>
    <property type="match status" value="1"/>
</dbReference>
<protein>
    <recommendedName>
        <fullName evidence="4">Rubisco LSMT substrate-binding domain-containing protein</fullName>
    </recommendedName>
</protein>
<dbReference type="GO" id="GO:0016279">
    <property type="term" value="F:protein-lysine N-methyltransferase activity"/>
    <property type="evidence" value="ECO:0007669"/>
    <property type="project" value="TreeGrafter"/>
</dbReference>
<evidence type="ECO:0000256" key="2">
    <source>
        <dbReference type="ARBA" id="ARBA00022679"/>
    </source>
</evidence>
<evidence type="ECO:0000256" key="3">
    <source>
        <dbReference type="ARBA" id="ARBA00022691"/>
    </source>
</evidence>
<feature type="domain" description="Rubisco LSMT substrate-binding" evidence="4">
    <location>
        <begin position="312"/>
        <end position="434"/>
    </location>
</feature>
<accession>W4G7A2</accession>
<dbReference type="SUPFAM" id="SSF82199">
    <property type="entry name" value="SET domain"/>
    <property type="match status" value="1"/>
</dbReference>
<dbReference type="Pfam" id="PF09273">
    <property type="entry name" value="Rubis-subs-bind"/>
    <property type="match status" value="1"/>
</dbReference>
<dbReference type="EMBL" id="KI913143">
    <property type="protein sequence ID" value="ETV74833.1"/>
    <property type="molecule type" value="Genomic_DNA"/>
</dbReference>
<dbReference type="RefSeq" id="XP_009835920.1">
    <property type="nucleotide sequence ID" value="XM_009837618.1"/>
</dbReference>
<dbReference type="InterPro" id="IPR046341">
    <property type="entry name" value="SET_dom_sf"/>
</dbReference>
<name>W4G7A2_APHAT</name>
<dbReference type="GO" id="GO:0032259">
    <property type="term" value="P:methylation"/>
    <property type="evidence" value="ECO:0007669"/>
    <property type="project" value="UniProtKB-KW"/>
</dbReference>
<keyword evidence="1" id="KW-0489">Methyltransferase</keyword>